<feature type="region of interest" description="Disordered" evidence="1">
    <location>
        <begin position="1"/>
        <end position="45"/>
    </location>
</feature>
<sequence length="45" mass="5444">MQQTHPSPRFLFWPQYGEEAQWWEEEEEEEAEEAEGEETEAKEEG</sequence>
<evidence type="ECO:0000256" key="1">
    <source>
        <dbReference type="SAM" id="MobiDB-lite"/>
    </source>
</evidence>
<dbReference type="Proteomes" id="UP000274429">
    <property type="component" value="Unassembled WGS sequence"/>
</dbReference>
<feature type="compositionally biased region" description="Acidic residues" evidence="1">
    <location>
        <begin position="21"/>
        <end position="45"/>
    </location>
</feature>
<reference evidence="2 3" key="2">
    <citation type="submission" date="2018-11" db="EMBL/GenBank/DDBJ databases">
        <authorList>
            <consortium name="Pathogen Informatics"/>
        </authorList>
    </citation>
    <scope>NUCLEOTIDE SEQUENCE [LARGE SCALE GENOMIC DNA]</scope>
</reference>
<dbReference type="EMBL" id="UYWX01024947">
    <property type="protein sequence ID" value="VDM36963.1"/>
    <property type="molecule type" value="Genomic_DNA"/>
</dbReference>
<dbReference type="AlphaFoldDB" id="A0A0R3XDE4"/>
<gene>
    <name evidence="2" type="ORF">TTAC_LOCUS11554</name>
</gene>
<evidence type="ECO:0000313" key="4">
    <source>
        <dbReference type="WBParaSite" id="TTAC_0001157101-mRNA-1"/>
    </source>
</evidence>
<evidence type="ECO:0000313" key="3">
    <source>
        <dbReference type="Proteomes" id="UP000274429"/>
    </source>
</evidence>
<protein>
    <submittedName>
        <fullName evidence="2 4">Uncharacterized protein</fullName>
    </submittedName>
</protein>
<reference evidence="4" key="1">
    <citation type="submission" date="2017-02" db="UniProtKB">
        <authorList>
            <consortium name="WormBaseParasite"/>
        </authorList>
    </citation>
    <scope>IDENTIFICATION</scope>
</reference>
<name>A0A0R3XDE4_HYDTA</name>
<proteinExistence type="predicted"/>
<evidence type="ECO:0000313" key="2">
    <source>
        <dbReference type="EMBL" id="VDM36963.1"/>
    </source>
</evidence>
<keyword evidence="3" id="KW-1185">Reference proteome</keyword>
<dbReference type="WBParaSite" id="TTAC_0001157101-mRNA-1">
    <property type="protein sequence ID" value="TTAC_0001157101-mRNA-1"/>
    <property type="gene ID" value="TTAC_0001157101"/>
</dbReference>
<accession>A0A0R3XDE4</accession>
<organism evidence="4">
    <name type="scientific">Hydatigena taeniaeformis</name>
    <name type="common">Feline tapeworm</name>
    <name type="synonym">Taenia taeniaeformis</name>
    <dbReference type="NCBI Taxonomy" id="6205"/>
    <lineage>
        <taxon>Eukaryota</taxon>
        <taxon>Metazoa</taxon>
        <taxon>Spiralia</taxon>
        <taxon>Lophotrochozoa</taxon>
        <taxon>Platyhelminthes</taxon>
        <taxon>Cestoda</taxon>
        <taxon>Eucestoda</taxon>
        <taxon>Cyclophyllidea</taxon>
        <taxon>Taeniidae</taxon>
        <taxon>Hydatigera</taxon>
    </lineage>
</organism>